<dbReference type="InterPro" id="IPR036116">
    <property type="entry name" value="FN3_sf"/>
</dbReference>
<evidence type="ECO:0000256" key="10">
    <source>
        <dbReference type="ARBA" id="ARBA00023180"/>
    </source>
</evidence>
<feature type="domain" description="Ig-like" evidence="15">
    <location>
        <begin position="290"/>
        <end position="385"/>
    </location>
</feature>
<evidence type="ECO:0000256" key="2">
    <source>
        <dbReference type="ARBA" id="ARBA00009812"/>
    </source>
</evidence>
<organism evidence="17 18">
    <name type="scientific">Hyalella azteca</name>
    <name type="common">Amphipod</name>
    <dbReference type="NCBI Taxonomy" id="294128"/>
    <lineage>
        <taxon>Eukaryota</taxon>
        <taxon>Metazoa</taxon>
        <taxon>Ecdysozoa</taxon>
        <taxon>Arthropoda</taxon>
        <taxon>Crustacea</taxon>
        <taxon>Multicrustacea</taxon>
        <taxon>Malacostraca</taxon>
        <taxon>Eumalacostraca</taxon>
        <taxon>Peracarida</taxon>
        <taxon>Amphipoda</taxon>
        <taxon>Senticaudata</taxon>
        <taxon>Talitrida</taxon>
        <taxon>Talitroidea</taxon>
        <taxon>Hyalellidae</taxon>
        <taxon>Hyalella</taxon>
    </lineage>
</organism>
<feature type="domain" description="Fibronectin type-III" evidence="16">
    <location>
        <begin position="919"/>
        <end position="1022"/>
    </location>
</feature>
<dbReference type="InterPro" id="IPR001304">
    <property type="entry name" value="C-type_lectin-like"/>
</dbReference>
<proteinExistence type="inferred from homology"/>
<feature type="domain" description="Fibronectin type-III" evidence="16">
    <location>
        <begin position="1027"/>
        <end position="1129"/>
    </location>
</feature>
<dbReference type="PANTHER" id="PTHR44170">
    <property type="entry name" value="PROTEIN SIDEKICK"/>
    <property type="match status" value="1"/>
</dbReference>
<evidence type="ECO:0000256" key="1">
    <source>
        <dbReference type="ARBA" id="ARBA00004609"/>
    </source>
</evidence>
<dbReference type="InterPro" id="IPR036179">
    <property type="entry name" value="Ig-like_dom_sf"/>
</dbReference>
<dbReference type="GeneID" id="108683393"/>
<dbReference type="GO" id="GO:0005918">
    <property type="term" value="C:septate junction"/>
    <property type="evidence" value="ECO:0007669"/>
    <property type="project" value="UniProtKB-SubCell"/>
</dbReference>
<dbReference type="GO" id="GO:0008366">
    <property type="term" value="P:axon ensheathment"/>
    <property type="evidence" value="ECO:0007669"/>
    <property type="project" value="UniProtKB-ARBA"/>
</dbReference>
<dbReference type="FunFam" id="2.60.40.10:FF:001529">
    <property type="entry name" value="Cell adhesion molecule"/>
    <property type="match status" value="1"/>
</dbReference>
<dbReference type="FunFam" id="2.60.40.10:FF:000005">
    <property type="entry name" value="Neuronal cell adhesion molecule"/>
    <property type="match status" value="1"/>
</dbReference>
<accession>A0A8B7PPQ6</accession>
<name>A0A8B7PPQ6_HYAAZ</name>
<keyword evidence="7" id="KW-0130">Cell adhesion</keyword>
<dbReference type="FunFam" id="2.60.40.10:FF:000004">
    <property type="entry name" value="DCC isoform 1"/>
    <property type="match status" value="1"/>
</dbReference>
<evidence type="ECO:0000256" key="4">
    <source>
        <dbReference type="ARBA" id="ARBA00022622"/>
    </source>
</evidence>
<evidence type="ECO:0000259" key="16">
    <source>
        <dbReference type="PROSITE" id="PS50853"/>
    </source>
</evidence>
<evidence type="ECO:0000313" key="17">
    <source>
        <dbReference type="Proteomes" id="UP000694843"/>
    </source>
</evidence>
<dbReference type="GO" id="GO:0098552">
    <property type="term" value="C:side of membrane"/>
    <property type="evidence" value="ECO:0007669"/>
    <property type="project" value="UniProtKB-KW"/>
</dbReference>
<dbReference type="InterPro" id="IPR013783">
    <property type="entry name" value="Ig-like_fold"/>
</dbReference>
<reference evidence="18" key="1">
    <citation type="submission" date="2025-08" db="UniProtKB">
        <authorList>
            <consortium name="RefSeq"/>
        </authorList>
    </citation>
    <scope>IDENTIFICATION</scope>
    <source>
        <tissue evidence="18">Whole organism</tissue>
    </source>
</reference>
<gene>
    <name evidence="18" type="primary">LOC108683393</name>
</gene>
<dbReference type="RefSeq" id="XP_018028194.1">
    <property type="nucleotide sequence ID" value="XM_018172705.2"/>
</dbReference>
<dbReference type="SMART" id="SM00034">
    <property type="entry name" value="CLECT"/>
    <property type="match status" value="1"/>
</dbReference>
<feature type="domain" description="Ig-like" evidence="15">
    <location>
        <begin position="400"/>
        <end position="478"/>
    </location>
</feature>
<dbReference type="GO" id="GO:0060857">
    <property type="term" value="P:establishment of glial blood-brain barrier"/>
    <property type="evidence" value="ECO:0007669"/>
    <property type="project" value="UniProtKB-ARBA"/>
</dbReference>
<dbReference type="GO" id="GO:0061343">
    <property type="term" value="P:cell adhesion involved in heart morphogenesis"/>
    <property type="evidence" value="ECO:0007669"/>
    <property type="project" value="UniProtKB-ARBA"/>
</dbReference>
<dbReference type="PANTHER" id="PTHR44170:SF6">
    <property type="entry name" value="CONTACTIN"/>
    <property type="match status" value="1"/>
</dbReference>
<dbReference type="PROSITE" id="PS50835">
    <property type="entry name" value="IG_LIKE"/>
    <property type="match status" value="6"/>
</dbReference>
<dbReference type="SUPFAM" id="SSF48726">
    <property type="entry name" value="Immunoglobulin"/>
    <property type="match status" value="6"/>
</dbReference>
<dbReference type="FunFam" id="2.60.40.10:FF:000032">
    <property type="entry name" value="palladin isoform X1"/>
    <property type="match status" value="1"/>
</dbReference>
<keyword evidence="4" id="KW-0336">GPI-anchor</keyword>
<dbReference type="FunFam" id="2.60.40.10:FF:000064">
    <property type="entry name" value="Contactin 1"/>
    <property type="match status" value="1"/>
</dbReference>
<keyword evidence="8" id="KW-0472">Membrane</keyword>
<dbReference type="GO" id="GO:0021682">
    <property type="term" value="P:nerve maturation"/>
    <property type="evidence" value="ECO:0007669"/>
    <property type="project" value="UniProtKB-ARBA"/>
</dbReference>
<comment type="subcellular location">
    <subcellularLocation>
        <location evidence="13">Cell junction</location>
        <location evidence="13">Septate junction</location>
    </subcellularLocation>
    <subcellularLocation>
        <location evidence="1">Cell membrane</location>
        <topology evidence="1">Lipid-anchor</topology>
        <topology evidence="1">GPI-anchor</topology>
    </subcellularLocation>
</comment>
<dbReference type="OrthoDB" id="3666223at2759"/>
<keyword evidence="9" id="KW-1015">Disulfide bond</keyword>
<evidence type="ECO:0000256" key="12">
    <source>
        <dbReference type="ARBA" id="ARBA00023319"/>
    </source>
</evidence>
<dbReference type="SUPFAM" id="SSF49265">
    <property type="entry name" value="Fibronectin type III"/>
    <property type="match status" value="2"/>
</dbReference>
<protein>
    <submittedName>
        <fullName evidence="18">Contactin</fullName>
    </submittedName>
</protein>
<evidence type="ECO:0000256" key="13">
    <source>
        <dbReference type="ARBA" id="ARBA00060461"/>
    </source>
</evidence>
<evidence type="ECO:0000256" key="14">
    <source>
        <dbReference type="SAM" id="MobiDB-lite"/>
    </source>
</evidence>
<dbReference type="InterPro" id="IPR007110">
    <property type="entry name" value="Ig-like_dom"/>
</dbReference>
<dbReference type="Pfam" id="PF13927">
    <property type="entry name" value="Ig_3"/>
    <property type="match status" value="3"/>
</dbReference>
<dbReference type="SUPFAM" id="SSF56436">
    <property type="entry name" value="C-type lectin-like"/>
    <property type="match status" value="1"/>
</dbReference>
<dbReference type="InterPro" id="IPR003598">
    <property type="entry name" value="Ig_sub2"/>
</dbReference>
<keyword evidence="3" id="KW-1003">Cell membrane</keyword>
<evidence type="ECO:0000313" key="18">
    <source>
        <dbReference type="RefSeq" id="XP_018028194.1"/>
    </source>
</evidence>
<keyword evidence="12" id="KW-0393">Immunoglobulin domain</keyword>
<dbReference type="Gene3D" id="3.10.100.10">
    <property type="entry name" value="Mannose-Binding Protein A, subunit A"/>
    <property type="match status" value="1"/>
</dbReference>
<keyword evidence="6" id="KW-0677">Repeat</keyword>
<keyword evidence="5" id="KW-0732">Signal</keyword>
<dbReference type="Proteomes" id="UP000694843">
    <property type="component" value="Unplaced"/>
</dbReference>
<evidence type="ECO:0000256" key="7">
    <source>
        <dbReference type="ARBA" id="ARBA00022889"/>
    </source>
</evidence>
<dbReference type="SMART" id="SM00409">
    <property type="entry name" value="IG"/>
    <property type="match status" value="5"/>
</dbReference>
<dbReference type="InterPro" id="IPR003599">
    <property type="entry name" value="Ig_sub"/>
</dbReference>
<evidence type="ECO:0000256" key="11">
    <source>
        <dbReference type="ARBA" id="ARBA00023288"/>
    </source>
</evidence>
<dbReference type="Gene3D" id="2.60.40.10">
    <property type="entry name" value="Immunoglobulins"/>
    <property type="match status" value="10"/>
</dbReference>
<dbReference type="GO" id="GO:0019991">
    <property type="term" value="P:septate junction assembly"/>
    <property type="evidence" value="ECO:0007669"/>
    <property type="project" value="UniProtKB-ARBA"/>
</dbReference>
<dbReference type="GO" id="GO:0098609">
    <property type="term" value="P:cell-cell adhesion"/>
    <property type="evidence" value="ECO:0007669"/>
    <property type="project" value="UniProtKB-ARBA"/>
</dbReference>
<dbReference type="InterPro" id="IPR016186">
    <property type="entry name" value="C-type_lectin-like/link_sf"/>
</dbReference>
<dbReference type="CDD" id="cd00063">
    <property type="entry name" value="FN3"/>
    <property type="match status" value="4"/>
</dbReference>
<feature type="compositionally biased region" description="Low complexity" evidence="14">
    <location>
        <begin position="67"/>
        <end position="81"/>
    </location>
</feature>
<dbReference type="InterPro" id="IPR016187">
    <property type="entry name" value="CTDL_fold"/>
</dbReference>
<dbReference type="GO" id="GO:0005886">
    <property type="term" value="C:plasma membrane"/>
    <property type="evidence" value="ECO:0007669"/>
    <property type="project" value="UniProtKB-SubCell"/>
</dbReference>
<evidence type="ECO:0000256" key="9">
    <source>
        <dbReference type="ARBA" id="ARBA00023157"/>
    </source>
</evidence>
<dbReference type="InterPro" id="IPR003961">
    <property type="entry name" value="FN3_dom"/>
</dbReference>
<dbReference type="GO" id="GO:0007411">
    <property type="term" value="P:axon guidance"/>
    <property type="evidence" value="ECO:0007669"/>
    <property type="project" value="TreeGrafter"/>
</dbReference>
<evidence type="ECO:0000256" key="5">
    <source>
        <dbReference type="ARBA" id="ARBA00022729"/>
    </source>
</evidence>
<feature type="domain" description="Fibronectin type-III" evidence="16">
    <location>
        <begin position="1134"/>
        <end position="1232"/>
    </location>
</feature>
<sequence>MLLSFTVTGSQYVSLTMLKPRYADQLCLVLLSVSINILDVVCQTPVSENPYLGSGSSELSRYDPAADPRSSSYDPSRSGARTSGVMSRSRAAILDPWRMASLTPVAGTVLSVTDPILDSCPSHWVLNGKSCYKFVRSPRKNRNAARTQCQAYGADLVSVSSKEEHGWLTRHLHETDPMQRRWYTSAKQNTPNSFVNEGDASPFTDMMEALLPDQLASPNLNYLAYTYSNLHTEWGLLKVDGEEELQYICEVPLNMVGWLQETLVERTSEFGVIVIDPKKVPHSPVFIKQPKSAMFDLVKRDLINYVSITCLATGYPHPTYKWYKEDYEDNLLVSREIDPLTDRRFTVSGGTLVISEPNSIKDRGYYHCRAFNSFGSITSQSVQISFAYVAEFNLKRSPEQGNQFWGKAIFCDPPQHYPDVLYYWARNYFPNLVEEDSRTMVSYDGNLYFSYLDFIDRGRYSCNVKSTVSGVGKNGPLFTLEVLPHPNYQQLKFANNFPKAFPESPIRGQDVRLECIAFGYPVPSYKWFRRNGNLPRGAQLTNYDRVLTLPSVEPGDVGEYVCQATNEKLSIEDSINLSIQAKPSFTIPLHDQFMAEGEDLLWECEAFGIPDVEYEWLRNSEPLNIETMSPQDAERYTITTSVLQIMKVQASDEASYQCKATNQLGSSYSAAQLRVFKLAPTFRKQPVETEKYAAEGMNTTLECNPEAAPLPEFVWRKNGIRIGSAGRTEILRSGMLVITSVTREDAGNYTCTATNAYGSASSSGRLIVLIRPEFYRAPPETILTSVRENVTLECEAYTDPLLDMAYYWRQNGLRIHTDDDTYLRNLAYMQGYDFDYYIKKRSKTADPSLYRVSTTRRVSNLLDFVNLRQPPFEKGYRPGYLRIPNVTLSDAGVYECVAKTPVATIAVETIITVHGPPGPPGGVTAVDVTSTTARIRWTDGASNGRPILMYSIQGRTQWTQQWVTVAHNVTAEIVDRRNNRREHLLDSVLSPWAIYTFRVKAYNELGYGEYSALSPQVNTRTDIPFTVPRNIGGGGGKTGDLTITWEPMHGEHQNAPNIRYRVFWRRVGRDPELQFKKQDLPERHNRGMFVVSVDPVKYFYTEYEVKIQAFNREGAGPISEPVVIFSAEDMPQAQPTEVAAYAHNATAINVTWVPIEPTRDNIRGKLIGYRIKYWRRSDDESDNIIRLNLGAENSATIVGLIPNNFYWVRVMAYNSAGAGPESERFLERTWRFPPLTPPNAVEVFPVNPSTIRVTWRGITPSTSEEPLTGYKVKVWESDQDFTKANETFLPIGNELQVYISDLTPGKTYKLRVMGFSRGGEGKMSSPPWEFQMGDPELLRGRSGRTTGNASVMLTAALTLILSALLRRQDN</sequence>
<evidence type="ECO:0000256" key="3">
    <source>
        <dbReference type="ARBA" id="ARBA00022475"/>
    </source>
</evidence>
<dbReference type="FunFam" id="2.60.40.10:FF:000047">
    <property type="entry name" value="Contactin 1"/>
    <property type="match status" value="1"/>
</dbReference>
<dbReference type="SMART" id="SM00408">
    <property type="entry name" value="IGc2"/>
    <property type="match status" value="5"/>
</dbReference>
<evidence type="ECO:0000259" key="15">
    <source>
        <dbReference type="PROSITE" id="PS50835"/>
    </source>
</evidence>
<dbReference type="Pfam" id="PF00041">
    <property type="entry name" value="fn3"/>
    <property type="match status" value="3"/>
</dbReference>
<keyword evidence="17" id="KW-1185">Reference proteome</keyword>
<feature type="domain" description="Ig-like" evidence="15">
    <location>
        <begin position="583"/>
        <end position="676"/>
    </location>
</feature>
<feature type="domain" description="Ig-like" evidence="15">
    <location>
        <begin position="680"/>
        <end position="767"/>
    </location>
</feature>
<dbReference type="CDD" id="cd00037">
    <property type="entry name" value="CLECT"/>
    <property type="match status" value="1"/>
</dbReference>
<keyword evidence="11" id="KW-0449">Lipoprotein</keyword>
<dbReference type="SMART" id="SM00060">
    <property type="entry name" value="FN3"/>
    <property type="match status" value="4"/>
</dbReference>
<dbReference type="KEGG" id="hazt:108683393"/>
<dbReference type="InterPro" id="IPR013098">
    <property type="entry name" value="Ig_I-set"/>
</dbReference>
<feature type="region of interest" description="Disordered" evidence="14">
    <location>
        <begin position="53"/>
        <end position="85"/>
    </location>
</feature>
<dbReference type="FunFam" id="2.60.40.10:FF:000035">
    <property type="entry name" value="Contactin 1"/>
    <property type="match status" value="1"/>
</dbReference>
<dbReference type="Pfam" id="PF07679">
    <property type="entry name" value="I-set"/>
    <property type="match status" value="1"/>
</dbReference>
<comment type="similarity">
    <text evidence="2">Belongs to the immunoglobulin superfamily. Contactin family.</text>
</comment>
<feature type="domain" description="Ig-like" evidence="15">
    <location>
        <begin position="498"/>
        <end position="578"/>
    </location>
</feature>
<evidence type="ECO:0000256" key="8">
    <source>
        <dbReference type="ARBA" id="ARBA00023136"/>
    </source>
</evidence>
<dbReference type="OMA" id="KICKAYT"/>
<evidence type="ECO:0000256" key="6">
    <source>
        <dbReference type="ARBA" id="ARBA00022737"/>
    </source>
</evidence>
<dbReference type="PROSITE" id="PS50853">
    <property type="entry name" value="FN3"/>
    <property type="match status" value="4"/>
</dbReference>
<keyword evidence="10" id="KW-0325">Glycoprotein</keyword>
<dbReference type="GO" id="GO:0030424">
    <property type="term" value="C:axon"/>
    <property type="evidence" value="ECO:0007669"/>
    <property type="project" value="TreeGrafter"/>
</dbReference>
<feature type="domain" description="Ig-like" evidence="15">
    <location>
        <begin position="772"/>
        <end position="912"/>
    </location>
</feature>
<feature type="domain" description="Fibronectin type-III" evidence="16">
    <location>
        <begin position="1237"/>
        <end position="1335"/>
    </location>
</feature>